<accession>A0A2I2L4Y0</accession>
<protein>
    <submittedName>
        <fullName evidence="1">Ferredoxin-like protein</fullName>
    </submittedName>
</protein>
<reference evidence="1" key="1">
    <citation type="submission" date="2017-08" db="EMBL/GenBank/DDBJ databases">
        <authorList>
            <consortium name="Urmite Genomes"/>
        </authorList>
    </citation>
    <scope>NUCLEOTIDE SEQUENCE [LARGE SCALE GENOMIC DNA]</scope>
    <source>
        <strain evidence="1">IHUMI-LCC2</strain>
    </source>
</reference>
<keyword evidence="2" id="KW-1185">Reference proteome</keyword>
<dbReference type="EMBL" id="LT906555">
    <property type="protein sequence ID" value="SNW62571.1"/>
    <property type="molecule type" value="Genomic_DNA"/>
</dbReference>
<organism evidence="1">
    <name type="scientific">Orpheovirus IHUMI-LCC2</name>
    <dbReference type="NCBI Taxonomy" id="2023057"/>
    <lineage>
        <taxon>Viruses</taxon>
        <taxon>Varidnaviria</taxon>
        <taxon>Bamfordvirae</taxon>
        <taxon>Nucleocytoviricota</taxon>
        <taxon>Megaviricetes</taxon>
        <taxon>Pimascovirales</taxon>
        <taxon>Ocovirineae</taxon>
        <taxon>Orpheoviridae</taxon>
        <taxon>Alphaorpheovirus</taxon>
        <taxon>Alphaorpheovirus massiliense</taxon>
    </lineage>
</organism>
<gene>
    <name evidence="1" type="ORF">ORPV_667</name>
</gene>
<dbReference type="Proteomes" id="UP000236316">
    <property type="component" value="Segment"/>
</dbReference>
<dbReference type="GeneID" id="35382480"/>
<proteinExistence type="predicted"/>
<evidence type="ECO:0000313" key="1">
    <source>
        <dbReference type="EMBL" id="SNW62571.1"/>
    </source>
</evidence>
<sequence>MSENNKHYSFNPTNLAWTLTSIGKIFLKGQRIPNTLISKNRTLPQFNRVQNMKIPLSPNR</sequence>
<name>A0A2I2L4Y0_9VIRU</name>
<dbReference type="KEGG" id="vg:35382480"/>
<evidence type="ECO:0000313" key="2">
    <source>
        <dbReference type="Proteomes" id="UP000236316"/>
    </source>
</evidence>
<dbReference type="RefSeq" id="YP_009448873.1">
    <property type="nucleotide sequence ID" value="NC_036594.1"/>
</dbReference>